<accession>A0A0G3BVX1</accession>
<dbReference type="UniPathway" id="UPA00560"/>
<dbReference type="AlphaFoldDB" id="A0A0G3BVX1"/>
<dbReference type="STRING" id="413882.AAW51_5487"/>
<comment type="cofactor">
    <cofactor evidence="5">
        <name>adenosylcob(III)alamin</name>
        <dbReference type="ChEBI" id="CHEBI:18408"/>
    </cofactor>
    <text evidence="5">Binds between the large and small subunits.</text>
</comment>
<evidence type="ECO:0000256" key="5">
    <source>
        <dbReference type="HAMAP-Rule" id="MF_00601"/>
    </source>
</evidence>
<gene>
    <name evidence="5 6" type="primary">eutC</name>
    <name evidence="6" type="ORF">AAW51_5487</name>
</gene>
<keyword evidence="3 5" id="KW-0170">Cobalt</keyword>
<dbReference type="EMBL" id="CP011371">
    <property type="protein sequence ID" value="AKJ32178.1"/>
    <property type="molecule type" value="Genomic_DNA"/>
</dbReference>
<sequence length="276" mass="29016">MKKSTSAPPADTPAVQADGWAAWRSLTPARIALGRVGASLPTDQLLAFGCAHAQARDAVHLPLDVAALTARLQALGLPVLTLHSAAPDRATYLLRPDLGRRLDAPSVALLEAQASPGCDLLLVVGDGLSSAAIERQAVPLIERVLARWPADWRLGPVVVATQARVALGDEIGQRLRADLVAVLIGERPGLSSPDSLGVYLTLAPRVGRTDAERNCLSNVRPEGLSHDEAARKLLWLAREARRLGATGVALKDASDLQLRDETVPIVAGRSLPSSGG</sequence>
<dbReference type="InterPro" id="IPR042251">
    <property type="entry name" value="EutC_C"/>
</dbReference>
<keyword evidence="4 5" id="KW-1283">Bacterial microcompartment</keyword>
<evidence type="ECO:0000313" key="6">
    <source>
        <dbReference type="EMBL" id="AKJ32178.1"/>
    </source>
</evidence>
<comment type="subcellular location">
    <subcellularLocation>
        <location evidence="5">Bacterial microcompartment</location>
    </subcellularLocation>
</comment>
<dbReference type="Gene3D" id="3.40.50.11240">
    <property type="entry name" value="Ethanolamine ammonia-lyase light chain (EutC)"/>
    <property type="match status" value="1"/>
</dbReference>
<dbReference type="RefSeq" id="WP_047197142.1">
    <property type="nucleotide sequence ID" value="NZ_CP011371.1"/>
</dbReference>
<dbReference type="GO" id="GO:0031419">
    <property type="term" value="F:cobalamin binding"/>
    <property type="evidence" value="ECO:0007669"/>
    <property type="project" value="UniProtKB-UniRule"/>
</dbReference>
<feature type="binding site" evidence="5">
    <location>
        <position position="186"/>
    </location>
    <ligand>
        <name>adenosylcob(III)alamin</name>
        <dbReference type="ChEBI" id="CHEBI:18408"/>
    </ligand>
</feature>
<dbReference type="InterPro" id="IPR042255">
    <property type="entry name" value="EutC_N"/>
</dbReference>
<feature type="binding site" evidence="5">
    <location>
        <position position="165"/>
    </location>
    <ligand>
        <name>adenosylcob(III)alamin</name>
        <dbReference type="ChEBI" id="CHEBI:18408"/>
    </ligand>
</feature>
<name>A0A0G3BVX1_9BURK</name>
<dbReference type="Gene3D" id="1.10.30.40">
    <property type="entry name" value="Ethanolamine ammonia-lyase light chain (EutC), N-terminal domain"/>
    <property type="match status" value="1"/>
</dbReference>
<dbReference type="Proteomes" id="UP000035352">
    <property type="component" value="Chromosome"/>
</dbReference>
<dbReference type="InterPro" id="IPR009246">
    <property type="entry name" value="EutC"/>
</dbReference>
<comment type="similarity">
    <text evidence="5">Belongs to the EutC family.</text>
</comment>
<evidence type="ECO:0000313" key="7">
    <source>
        <dbReference type="Proteomes" id="UP000035352"/>
    </source>
</evidence>
<dbReference type="NCBIfam" id="NF003971">
    <property type="entry name" value="PRK05465.1"/>
    <property type="match status" value="1"/>
</dbReference>
<keyword evidence="2 5" id="KW-0456">Lyase</keyword>
<comment type="function">
    <text evidence="5">Catalyzes the deamination of various vicinal amino-alcohols to oxo compounds. Allows this organism to utilize ethanolamine as the sole source of nitrogen and carbon in the presence of external vitamin B12.</text>
</comment>
<dbReference type="PATRIC" id="fig|413882.6.peg.5737"/>
<dbReference type="OrthoDB" id="114248at2"/>
<keyword evidence="7" id="KW-1185">Reference proteome</keyword>
<evidence type="ECO:0000256" key="4">
    <source>
        <dbReference type="ARBA" id="ARBA00024446"/>
    </source>
</evidence>
<comment type="catalytic activity">
    <reaction evidence="5">
        <text>ethanolamine = acetaldehyde + NH4(+)</text>
        <dbReference type="Rhea" id="RHEA:15313"/>
        <dbReference type="ChEBI" id="CHEBI:15343"/>
        <dbReference type="ChEBI" id="CHEBI:28938"/>
        <dbReference type="ChEBI" id="CHEBI:57603"/>
        <dbReference type="EC" id="4.3.1.7"/>
    </reaction>
</comment>
<evidence type="ECO:0000256" key="3">
    <source>
        <dbReference type="ARBA" id="ARBA00023285"/>
    </source>
</evidence>
<organism evidence="6 7">
    <name type="scientific">Caldimonas brevitalea</name>
    <dbReference type="NCBI Taxonomy" id="413882"/>
    <lineage>
        <taxon>Bacteria</taxon>
        <taxon>Pseudomonadati</taxon>
        <taxon>Pseudomonadota</taxon>
        <taxon>Betaproteobacteria</taxon>
        <taxon>Burkholderiales</taxon>
        <taxon>Sphaerotilaceae</taxon>
        <taxon>Caldimonas</taxon>
    </lineage>
</organism>
<protein>
    <recommendedName>
        <fullName evidence="5">Ethanolamine ammonia-lyase small subunit</fullName>
        <shortName evidence="5">EAL small subunit</shortName>
        <ecNumber evidence="5">4.3.1.7</ecNumber>
    </recommendedName>
</protein>
<dbReference type="PANTHER" id="PTHR39330">
    <property type="entry name" value="ETHANOLAMINE AMMONIA-LYASE LIGHT CHAIN"/>
    <property type="match status" value="1"/>
</dbReference>
<comment type="subunit">
    <text evidence="5">The basic unit is a heterodimer which dimerizes to form tetramers. The heterotetramers trimerize; 6 large subunits form a core ring with 6 small subunits projecting outwards.</text>
</comment>
<dbReference type="EC" id="4.3.1.7" evidence="5"/>
<proteinExistence type="inferred from homology"/>
<dbReference type="GO" id="GO:0009350">
    <property type="term" value="C:ethanolamine ammonia-lyase complex"/>
    <property type="evidence" value="ECO:0007669"/>
    <property type="project" value="UniProtKB-UniRule"/>
</dbReference>
<evidence type="ECO:0000256" key="1">
    <source>
        <dbReference type="ARBA" id="ARBA00022628"/>
    </source>
</evidence>
<dbReference type="GO" id="GO:0006520">
    <property type="term" value="P:amino acid metabolic process"/>
    <property type="evidence" value="ECO:0007669"/>
    <property type="project" value="InterPro"/>
</dbReference>
<dbReference type="PANTHER" id="PTHR39330:SF1">
    <property type="entry name" value="ETHANOLAMINE AMMONIA-LYASE SMALL SUBUNIT"/>
    <property type="match status" value="1"/>
</dbReference>
<feature type="binding site" evidence="5">
    <location>
        <position position="215"/>
    </location>
    <ligand>
        <name>adenosylcob(III)alamin</name>
        <dbReference type="ChEBI" id="CHEBI:18408"/>
    </ligand>
</feature>
<dbReference type="GO" id="GO:0046336">
    <property type="term" value="P:ethanolamine catabolic process"/>
    <property type="evidence" value="ECO:0007669"/>
    <property type="project" value="UniProtKB-UniRule"/>
</dbReference>
<dbReference type="PIRSF" id="PIRSF018982">
    <property type="entry name" value="EutC"/>
    <property type="match status" value="1"/>
</dbReference>
<dbReference type="Pfam" id="PF05985">
    <property type="entry name" value="EutC"/>
    <property type="match status" value="1"/>
</dbReference>
<dbReference type="HAMAP" id="MF_00601">
    <property type="entry name" value="EutC"/>
    <property type="match status" value="1"/>
</dbReference>
<reference evidence="6 7" key="1">
    <citation type="submission" date="2015-05" db="EMBL/GenBank/DDBJ databases">
        <authorList>
            <person name="Tang B."/>
            <person name="Yu Y."/>
        </authorList>
    </citation>
    <scope>NUCLEOTIDE SEQUENCE [LARGE SCALE GENOMIC DNA]</scope>
    <source>
        <strain evidence="6 7">DSM 7029</strain>
    </source>
</reference>
<comment type="pathway">
    <text evidence="5">Amine and polyamine degradation; ethanolamine degradation.</text>
</comment>
<evidence type="ECO:0000256" key="2">
    <source>
        <dbReference type="ARBA" id="ARBA00023239"/>
    </source>
</evidence>
<dbReference type="KEGG" id="pbh:AAW51_5487"/>
<dbReference type="GO" id="GO:0008851">
    <property type="term" value="F:ethanolamine ammonia-lyase activity"/>
    <property type="evidence" value="ECO:0007669"/>
    <property type="project" value="UniProtKB-UniRule"/>
</dbReference>
<keyword evidence="1 5" id="KW-0846">Cobalamin</keyword>
<dbReference type="GO" id="GO:0031471">
    <property type="term" value="C:ethanolamine degradation polyhedral organelle"/>
    <property type="evidence" value="ECO:0007669"/>
    <property type="project" value="UniProtKB-UniRule"/>
</dbReference>